<dbReference type="InterPro" id="IPR050109">
    <property type="entry name" value="HTH-type_TetR-like_transc_reg"/>
</dbReference>
<dbReference type="EMBL" id="JAVREM010000050">
    <property type="protein sequence ID" value="MDT0321941.1"/>
    <property type="molecule type" value="Genomic_DNA"/>
</dbReference>
<evidence type="ECO:0000256" key="4">
    <source>
        <dbReference type="PROSITE-ProRule" id="PRU00335"/>
    </source>
</evidence>
<feature type="DNA-binding region" description="H-T-H motif" evidence="4">
    <location>
        <begin position="30"/>
        <end position="49"/>
    </location>
</feature>
<evidence type="ECO:0000256" key="2">
    <source>
        <dbReference type="ARBA" id="ARBA00023125"/>
    </source>
</evidence>
<dbReference type="InterPro" id="IPR036271">
    <property type="entry name" value="Tet_transcr_reg_TetR-rel_C_sf"/>
</dbReference>
<dbReference type="SUPFAM" id="SSF48498">
    <property type="entry name" value="Tetracyclin repressor-like, C-terminal domain"/>
    <property type="match status" value="1"/>
</dbReference>
<comment type="caution">
    <text evidence="6">The sequence shown here is derived from an EMBL/GenBank/DDBJ whole genome shotgun (WGS) entry which is preliminary data.</text>
</comment>
<evidence type="ECO:0000313" key="7">
    <source>
        <dbReference type="Proteomes" id="UP001183420"/>
    </source>
</evidence>
<dbReference type="RefSeq" id="WP_311602309.1">
    <property type="nucleotide sequence ID" value="NZ_JAVREM010000050.1"/>
</dbReference>
<organism evidence="6 7">
    <name type="scientific">Streptomyces millisiae</name>
    <dbReference type="NCBI Taxonomy" id="3075542"/>
    <lineage>
        <taxon>Bacteria</taxon>
        <taxon>Bacillati</taxon>
        <taxon>Actinomycetota</taxon>
        <taxon>Actinomycetes</taxon>
        <taxon>Kitasatosporales</taxon>
        <taxon>Streptomycetaceae</taxon>
        <taxon>Streptomyces</taxon>
    </lineage>
</organism>
<sequence>MRTSGQPDPQQRILDIAEQVFAERGYRGGSLNEVAKRSGYTRAGVLHHFPSKEALLLALLDRRDERLHTYGDPGDQEEGFSEFLDGMPETVRRILDDRVLVQLAHALTSEASHPDHPAHEWTAKRHRALRTRSANAIRRSIDRGELPPDTDPDALAAVILGAVEGVEAQWLIDPDVDPERCARTLLSMLRALASRTP</sequence>
<dbReference type="InterPro" id="IPR011075">
    <property type="entry name" value="TetR_C"/>
</dbReference>
<dbReference type="Gene3D" id="1.10.10.60">
    <property type="entry name" value="Homeodomain-like"/>
    <property type="match status" value="1"/>
</dbReference>
<dbReference type="PANTHER" id="PTHR30055:SF234">
    <property type="entry name" value="HTH-TYPE TRANSCRIPTIONAL REGULATOR BETI"/>
    <property type="match status" value="1"/>
</dbReference>
<name>A0ABU2LWF9_9ACTN</name>
<proteinExistence type="predicted"/>
<keyword evidence="3" id="KW-0804">Transcription</keyword>
<feature type="domain" description="HTH tetR-type" evidence="5">
    <location>
        <begin position="7"/>
        <end position="67"/>
    </location>
</feature>
<dbReference type="InterPro" id="IPR001647">
    <property type="entry name" value="HTH_TetR"/>
</dbReference>
<dbReference type="PRINTS" id="PR00455">
    <property type="entry name" value="HTHTETR"/>
</dbReference>
<keyword evidence="1" id="KW-0805">Transcription regulation</keyword>
<dbReference type="PROSITE" id="PS50977">
    <property type="entry name" value="HTH_TETR_2"/>
    <property type="match status" value="1"/>
</dbReference>
<dbReference type="Pfam" id="PF00440">
    <property type="entry name" value="TetR_N"/>
    <property type="match status" value="1"/>
</dbReference>
<evidence type="ECO:0000256" key="3">
    <source>
        <dbReference type="ARBA" id="ARBA00023163"/>
    </source>
</evidence>
<dbReference type="Proteomes" id="UP001183420">
    <property type="component" value="Unassembled WGS sequence"/>
</dbReference>
<gene>
    <name evidence="6" type="ORF">RNC47_26765</name>
</gene>
<dbReference type="PANTHER" id="PTHR30055">
    <property type="entry name" value="HTH-TYPE TRANSCRIPTIONAL REGULATOR RUTR"/>
    <property type="match status" value="1"/>
</dbReference>
<evidence type="ECO:0000313" key="6">
    <source>
        <dbReference type="EMBL" id="MDT0321941.1"/>
    </source>
</evidence>
<keyword evidence="7" id="KW-1185">Reference proteome</keyword>
<keyword evidence="2 4" id="KW-0238">DNA-binding</keyword>
<accession>A0ABU2LWF9</accession>
<dbReference type="InterPro" id="IPR009057">
    <property type="entry name" value="Homeodomain-like_sf"/>
</dbReference>
<dbReference type="Gene3D" id="1.10.357.10">
    <property type="entry name" value="Tetracycline Repressor, domain 2"/>
    <property type="match status" value="1"/>
</dbReference>
<reference evidence="7" key="1">
    <citation type="submission" date="2023-07" db="EMBL/GenBank/DDBJ databases">
        <title>30 novel species of actinomycetes from the DSMZ collection.</title>
        <authorList>
            <person name="Nouioui I."/>
        </authorList>
    </citation>
    <scope>NUCLEOTIDE SEQUENCE [LARGE SCALE GENOMIC DNA]</scope>
    <source>
        <strain evidence="7">DSM 44918</strain>
    </source>
</reference>
<dbReference type="SUPFAM" id="SSF46689">
    <property type="entry name" value="Homeodomain-like"/>
    <property type="match status" value="1"/>
</dbReference>
<evidence type="ECO:0000259" key="5">
    <source>
        <dbReference type="PROSITE" id="PS50977"/>
    </source>
</evidence>
<evidence type="ECO:0000256" key="1">
    <source>
        <dbReference type="ARBA" id="ARBA00023015"/>
    </source>
</evidence>
<protein>
    <submittedName>
        <fullName evidence="6">TetR/AcrR family transcriptional regulator</fullName>
    </submittedName>
</protein>
<dbReference type="Pfam" id="PF16859">
    <property type="entry name" value="TetR_C_11"/>
    <property type="match status" value="1"/>
</dbReference>